<protein>
    <submittedName>
        <fullName evidence="2">Uncharacterized protein</fullName>
    </submittedName>
</protein>
<dbReference type="Proteomes" id="UP000637061">
    <property type="component" value="Unassembled WGS sequence"/>
</dbReference>
<evidence type="ECO:0000313" key="3">
    <source>
        <dbReference type="Proteomes" id="UP000637061"/>
    </source>
</evidence>
<dbReference type="RefSeq" id="WP_198746065.1">
    <property type="nucleotide sequence ID" value="NZ_JAEHTE010000001.1"/>
</dbReference>
<feature type="compositionally biased region" description="Low complexity" evidence="1">
    <location>
        <begin position="10"/>
        <end position="21"/>
    </location>
</feature>
<dbReference type="InterPro" id="IPR046054">
    <property type="entry name" value="DUF6012"/>
</dbReference>
<dbReference type="AlphaFoldDB" id="A0A8I1EBW7"/>
<sequence length="428" mass="47905">MRHASIIHPDGSTSTISTDGSVLGASDSEKRVLHVLPRLFTPAHLVGAIKLEDVSLTITSSLPIEIEPDGGVIVRRPFPNTRYLVGGSRNDRVGWLVNIPDRVEDFDITLTWRFKNPWKWWPIMEDLLVEHHIRITLLPGDFNSYSFDESSWPHDAQSIASRQAGNPYPEGPISLLGHESDSDPRVPTLRTIEVMGDLCALEYGDEVYCGNYIKESVALPSLPLEHVWSINEFQEKQLHEITHAAVFKTNLDVHDDNCSVSMPPALLVEAIRLAQTIPYDITCTDPGALEGHPAVLLLTQWWEQHRPDSKGMKTGMFRLYTRVEDNGIYASGDPEAPDREMPFSPELKSSIAKVSEAVLILFMASWEHFTYGDWGYTGPAANGVPHSFASIGKDEITSGEYDEAWYSLRELDHFPSRFPAAYEALLKA</sequence>
<evidence type="ECO:0000313" key="2">
    <source>
        <dbReference type="EMBL" id="MBI6882448.1"/>
    </source>
</evidence>
<evidence type="ECO:0000256" key="1">
    <source>
        <dbReference type="SAM" id="MobiDB-lite"/>
    </source>
</evidence>
<feature type="region of interest" description="Disordered" evidence="1">
    <location>
        <begin position="1"/>
        <end position="21"/>
    </location>
</feature>
<organism evidence="2 3">
    <name type="scientific">Pseudomonas putida</name>
    <name type="common">Arthrobacter siderocapsulatus</name>
    <dbReference type="NCBI Taxonomy" id="303"/>
    <lineage>
        <taxon>Bacteria</taxon>
        <taxon>Pseudomonadati</taxon>
        <taxon>Pseudomonadota</taxon>
        <taxon>Gammaproteobacteria</taxon>
        <taxon>Pseudomonadales</taxon>
        <taxon>Pseudomonadaceae</taxon>
        <taxon>Pseudomonas</taxon>
    </lineage>
</organism>
<dbReference type="Pfam" id="PF19475">
    <property type="entry name" value="DUF6012"/>
    <property type="match status" value="1"/>
</dbReference>
<accession>A0A8I1EBW7</accession>
<gene>
    <name evidence="2" type="ORF">JEU22_00785</name>
</gene>
<name>A0A8I1EBW7_PSEPU</name>
<reference evidence="2" key="1">
    <citation type="submission" date="2020-12" db="EMBL/GenBank/DDBJ databases">
        <title>Enhanced detection system for hospital associated transmission using whole genome sequencing surveillance.</title>
        <authorList>
            <person name="Harrison L.H."/>
            <person name="Van Tyne D."/>
            <person name="Marsh J.W."/>
            <person name="Griffith M.P."/>
            <person name="Snyder D.J."/>
            <person name="Cooper V.S."/>
            <person name="Mustapha M."/>
        </authorList>
    </citation>
    <scope>NUCLEOTIDE SEQUENCE</scope>
    <source>
        <strain evidence="2">PSB00042</strain>
    </source>
</reference>
<proteinExistence type="predicted"/>
<comment type="caution">
    <text evidence="2">The sequence shown here is derived from an EMBL/GenBank/DDBJ whole genome shotgun (WGS) entry which is preliminary data.</text>
</comment>
<dbReference type="EMBL" id="JAEHTE010000001">
    <property type="protein sequence ID" value="MBI6882448.1"/>
    <property type="molecule type" value="Genomic_DNA"/>
</dbReference>